<dbReference type="InterPro" id="IPR013785">
    <property type="entry name" value="Aldolase_TIM"/>
</dbReference>
<accession>A0A9D1D067</accession>
<dbReference type="Gene3D" id="3.20.20.70">
    <property type="entry name" value="Aldolase class I"/>
    <property type="match status" value="1"/>
</dbReference>
<evidence type="ECO:0000313" key="3">
    <source>
        <dbReference type="Proteomes" id="UP000886886"/>
    </source>
</evidence>
<reference evidence="2" key="1">
    <citation type="submission" date="2020-10" db="EMBL/GenBank/DDBJ databases">
        <authorList>
            <person name="Gilroy R."/>
        </authorList>
    </citation>
    <scope>NUCLEOTIDE SEQUENCE</scope>
    <source>
        <strain evidence="2">ChiSjej3B21-11622</strain>
    </source>
</reference>
<comment type="caution">
    <text evidence="2">The sequence shown here is derived from an EMBL/GenBank/DDBJ whole genome shotgun (WGS) entry which is preliminary data.</text>
</comment>
<dbReference type="GO" id="GO:0003824">
    <property type="term" value="F:catalytic activity"/>
    <property type="evidence" value="ECO:0007669"/>
    <property type="project" value="InterPro"/>
</dbReference>
<dbReference type="AlphaFoldDB" id="A0A9D1D067"/>
<dbReference type="CDD" id="cd07944">
    <property type="entry name" value="DRE_TIM_HOA_like"/>
    <property type="match status" value="1"/>
</dbReference>
<proteinExistence type="predicted"/>
<protein>
    <submittedName>
        <fullName evidence="2">Aldolase catalytic domain-containing protein</fullName>
    </submittedName>
</protein>
<dbReference type="Pfam" id="PF00682">
    <property type="entry name" value="HMGL-like"/>
    <property type="match status" value="1"/>
</dbReference>
<evidence type="ECO:0000259" key="1">
    <source>
        <dbReference type="Pfam" id="PF00682"/>
    </source>
</evidence>
<reference evidence="2" key="2">
    <citation type="journal article" date="2021" name="PeerJ">
        <title>Extensive microbial diversity within the chicken gut microbiome revealed by metagenomics and culture.</title>
        <authorList>
            <person name="Gilroy R."/>
            <person name="Ravi A."/>
            <person name="Getino M."/>
            <person name="Pursley I."/>
            <person name="Horton D.L."/>
            <person name="Alikhan N.F."/>
            <person name="Baker D."/>
            <person name="Gharbi K."/>
            <person name="Hall N."/>
            <person name="Watson M."/>
            <person name="Adriaenssens E.M."/>
            <person name="Foster-Nyarko E."/>
            <person name="Jarju S."/>
            <person name="Secka A."/>
            <person name="Antonio M."/>
            <person name="Oren A."/>
            <person name="Chaudhuri R.R."/>
            <person name="La Ragione R."/>
            <person name="Hildebrand F."/>
            <person name="Pallen M.J."/>
        </authorList>
    </citation>
    <scope>NUCLEOTIDE SEQUENCE</scope>
    <source>
        <strain evidence="2">ChiSjej3B21-11622</strain>
    </source>
</reference>
<gene>
    <name evidence="2" type="ORF">IAB26_06235</name>
</gene>
<feature type="domain" description="Pyruvate carboxyltransferase" evidence="1">
    <location>
        <begin position="4"/>
        <end position="252"/>
    </location>
</feature>
<sequence length="536" mass="61742">MEQIKLLDCTLRDGGYINDWKFGRRTIQNVIARLVDAGTDFIEVGFLRNVTYDEDRTLYNSIEELKRILPENRKKSTFVAMALHDQYDVSKLAENDGTIGAVRVTFHDYDIDEGLEFCRRVMDKGYPLFVNPINIMGYPDDTLLRLLEKVNRLGPYGFSIVDTFGSMTKAELTRIYSLLENNLDPKIVFGVHLHENLALSFSLAQVYLELRKYQRRSVLDASLNGMGRVPGNLCMELIMDFLNRQYGTAYDIDYVLDAIEEHILPIKKEEPWGYQTEYFLSAKYNLHRNYAEYLMEKGNLTTKEIKYLLKQLPKEKKAAFDRDYMEKLYQEHENKRVSDEESLNRLKGWFGGRKVLLLAPGKSLERPETKKRILDYLKEEEAVLVTTNFYWDGQQGGAAFFSNARRLEEYRAFRPKESRLILTSNLEGHGETADYVINYERLVGTGGEQCENSGILLLRLMGICKVREAALAGFDGFRKDGQNYMDGYFGAFPGARAEDNDRIAGCIEKLGNVMSVRFLTPSRYDRNSEAAGLRLE</sequence>
<evidence type="ECO:0000313" key="2">
    <source>
        <dbReference type="EMBL" id="HIQ96141.1"/>
    </source>
</evidence>
<dbReference type="SUPFAM" id="SSF51569">
    <property type="entry name" value="Aldolase"/>
    <property type="match status" value="1"/>
</dbReference>
<name>A0A9D1D067_9FIRM</name>
<dbReference type="EMBL" id="DVFT01000092">
    <property type="protein sequence ID" value="HIQ96141.1"/>
    <property type="molecule type" value="Genomic_DNA"/>
</dbReference>
<organism evidence="2 3">
    <name type="scientific">Candidatus Limivivens merdigallinarum</name>
    <dbReference type="NCBI Taxonomy" id="2840859"/>
    <lineage>
        <taxon>Bacteria</taxon>
        <taxon>Bacillati</taxon>
        <taxon>Bacillota</taxon>
        <taxon>Clostridia</taxon>
        <taxon>Lachnospirales</taxon>
        <taxon>Lachnospiraceae</taxon>
        <taxon>Lachnospiraceae incertae sedis</taxon>
        <taxon>Candidatus Limivivens</taxon>
    </lineage>
</organism>
<dbReference type="Proteomes" id="UP000886886">
    <property type="component" value="Unassembled WGS sequence"/>
</dbReference>
<dbReference type="InterPro" id="IPR000891">
    <property type="entry name" value="PYR_CT"/>
</dbReference>